<evidence type="ECO:0000259" key="4">
    <source>
        <dbReference type="PROSITE" id="PS50987"/>
    </source>
</evidence>
<dbReference type="InterPro" id="IPR001845">
    <property type="entry name" value="HTH_ArsR_DNA-bd_dom"/>
</dbReference>
<evidence type="ECO:0000256" key="2">
    <source>
        <dbReference type="ARBA" id="ARBA00023125"/>
    </source>
</evidence>
<dbReference type="PANTHER" id="PTHR43132:SF6">
    <property type="entry name" value="HTH-TYPE TRANSCRIPTIONAL REPRESSOR CZRA"/>
    <property type="match status" value="1"/>
</dbReference>
<dbReference type="InterPro" id="IPR036390">
    <property type="entry name" value="WH_DNA-bd_sf"/>
</dbReference>
<reference evidence="5 6" key="1">
    <citation type="submission" date="2014-07" db="EMBL/GenBank/DDBJ databases">
        <authorList>
            <person name="Wibberg Daniel"/>
        </authorList>
    </citation>
    <scope>NUCLEOTIDE SEQUENCE [LARGE SCALE GENOMIC DNA]</scope>
</reference>
<dbReference type="Gene3D" id="1.10.10.10">
    <property type="entry name" value="Winged helix-like DNA-binding domain superfamily/Winged helix DNA-binding domain"/>
    <property type="match status" value="1"/>
</dbReference>
<protein>
    <submittedName>
        <fullName evidence="5">YozA</fullName>
    </submittedName>
</protein>
<evidence type="ECO:0000256" key="1">
    <source>
        <dbReference type="ARBA" id="ARBA00023015"/>
    </source>
</evidence>
<evidence type="ECO:0000313" key="6">
    <source>
        <dbReference type="Proteomes" id="UP000040576"/>
    </source>
</evidence>
<feature type="domain" description="HTH arsR-type" evidence="4">
    <location>
        <begin position="46"/>
        <end position="139"/>
    </location>
</feature>
<keyword evidence="1" id="KW-0805">Transcription regulation</keyword>
<organism evidence="5 6">
    <name type="scientific">Caldibacillus thermoamylovorans</name>
    <dbReference type="NCBI Taxonomy" id="35841"/>
    <lineage>
        <taxon>Bacteria</taxon>
        <taxon>Bacillati</taxon>
        <taxon>Bacillota</taxon>
        <taxon>Bacilli</taxon>
        <taxon>Bacillales</taxon>
        <taxon>Bacillaceae</taxon>
        <taxon>Caldibacillus</taxon>
    </lineage>
</organism>
<dbReference type="AlphaFoldDB" id="A0A090J0W3"/>
<keyword evidence="6" id="KW-1185">Reference proteome</keyword>
<evidence type="ECO:0000256" key="3">
    <source>
        <dbReference type="ARBA" id="ARBA00023163"/>
    </source>
</evidence>
<dbReference type="SUPFAM" id="SSF46785">
    <property type="entry name" value="Winged helix' DNA-binding domain"/>
    <property type="match status" value="1"/>
</dbReference>
<keyword evidence="2" id="KW-0238">DNA-binding</keyword>
<dbReference type="InterPro" id="IPR051011">
    <property type="entry name" value="Metal_resp_trans_reg"/>
</dbReference>
<sequence length="139" mass="16659">MLTEKVHLDLTGLIYEYMLIYEYKNMEGDHFMGEDERLEKPNEKDLDEETLFVVSQTFKALSDPTRIRILNLLFEKEYAVNEIAEALGLRQSTVSHQLRFLKNLRLVKYRREKTTLYYSYDDNHVMDLLKQAIEHARHE</sequence>
<dbReference type="PRINTS" id="PR00778">
    <property type="entry name" value="HTHARSR"/>
</dbReference>
<dbReference type="GO" id="GO:0003700">
    <property type="term" value="F:DNA-binding transcription factor activity"/>
    <property type="evidence" value="ECO:0007669"/>
    <property type="project" value="InterPro"/>
</dbReference>
<dbReference type="NCBIfam" id="NF033788">
    <property type="entry name" value="HTH_metalloreg"/>
    <property type="match status" value="1"/>
</dbReference>
<dbReference type="CDD" id="cd00090">
    <property type="entry name" value="HTH_ARSR"/>
    <property type="match status" value="1"/>
</dbReference>
<dbReference type="PANTHER" id="PTHR43132">
    <property type="entry name" value="ARSENICAL RESISTANCE OPERON REPRESSOR ARSR-RELATED"/>
    <property type="match status" value="1"/>
</dbReference>
<dbReference type="Proteomes" id="UP000040576">
    <property type="component" value="Unassembled WGS sequence"/>
</dbReference>
<dbReference type="InterPro" id="IPR036388">
    <property type="entry name" value="WH-like_DNA-bd_sf"/>
</dbReference>
<dbReference type="Pfam" id="PF01022">
    <property type="entry name" value="HTH_5"/>
    <property type="match status" value="1"/>
</dbReference>
<gene>
    <name evidence="5" type="ORF">BT1A1_1647</name>
</gene>
<dbReference type="InterPro" id="IPR011991">
    <property type="entry name" value="ArsR-like_HTH"/>
</dbReference>
<dbReference type="SMART" id="SM00418">
    <property type="entry name" value="HTH_ARSR"/>
    <property type="match status" value="1"/>
</dbReference>
<evidence type="ECO:0000313" key="5">
    <source>
        <dbReference type="EMBL" id="CEE01475.1"/>
    </source>
</evidence>
<dbReference type="PROSITE" id="PS50987">
    <property type="entry name" value="HTH_ARSR_2"/>
    <property type="match status" value="1"/>
</dbReference>
<name>A0A090J0W3_9BACI</name>
<keyword evidence="3" id="KW-0804">Transcription</keyword>
<dbReference type="EMBL" id="CCRF01000047">
    <property type="protein sequence ID" value="CEE01475.1"/>
    <property type="molecule type" value="Genomic_DNA"/>
</dbReference>
<proteinExistence type="predicted"/>
<dbReference type="GO" id="GO:0003677">
    <property type="term" value="F:DNA binding"/>
    <property type="evidence" value="ECO:0007669"/>
    <property type="project" value="UniProtKB-KW"/>
</dbReference>
<accession>A0A090J0W3</accession>